<protein>
    <recommendedName>
        <fullName evidence="3">Aldehyde dehydrogenase</fullName>
    </recommendedName>
</protein>
<dbReference type="Gene3D" id="3.40.309.10">
    <property type="entry name" value="Aldehyde Dehydrogenase, Chain A, domain 2"/>
    <property type="match status" value="1"/>
</dbReference>
<evidence type="ECO:0000256" key="2">
    <source>
        <dbReference type="ARBA" id="ARBA00023002"/>
    </source>
</evidence>
<gene>
    <name evidence="7" type="ORF">GII31_19545</name>
</gene>
<dbReference type="InterPro" id="IPR016162">
    <property type="entry name" value="Ald_DH_N"/>
</dbReference>
<keyword evidence="8" id="KW-1185">Reference proteome</keyword>
<evidence type="ECO:0000256" key="1">
    <source>
        <dbReference type="ARBA" id="ARBA00009986"/>
    </source>
</evidence>
<dbReference type="InterPro" id="IPR012394">
    <property type="entry name" value="Aldehyde_DH_NAD(P)"/>
</dbReference>
<dbReference type="InterPro" id="IPR016161">
    <property type="entry name" value="Ald_DH/histidinol_DH"/>
</dbReference>
<dbReference type="PANTHER" id="PTHR43570:SF16">
    <property type="entry name" value="ALDEHYDE DEHYDROGENASE TYPE III, ISOFORM Q"/>
    <property type="match status" value="1"/>
</dbReference>
<evidence type="ECO:0000256" key="5">
    <source>
        <dbReference type="RuleBase" id="RU003345"/>
    </source>
</evidence>
<evidence type="ECO:0000256" key="4">
    <source>
        <dbReference type="PROSITE-ProRule" id="PRU10007"/>
    </source>
</evidence>
<feature type="active site" evidence="4">
    <location>
        <position position="221"/>
    </location>
</feature>
<dbReference type="InterPro" id="IPR015590">
    <property type="entry name" value="Aldehyde_DH_dom"/>
</dbReference>
<dbReference type="Gene3D" id="3.40.605.10">
    <property type="entry name" value="Aldehyde Dehydrogenase, Chain A, domain 1"/>
    <property type="match status" value="1"/>
</dbReference>
<evidence type="ECO:0000259" key="6">
    <source>
        <dbReference type="Pfam" id="PF00171"/>
    </source>
</evidence>
<keyword evidence="2 3" id="KW-0560">Oxidoreductase</keyword>
<evidence type="ECO:0000313" key="8">
    <source>
        <dbReference type="Proteomes" id="UP001059836"/>
    </source>
</evidence>
<dbReference type="SUPFAM" id="SSF53720">
    <property type="entry name" value="ALDH-like"/>
    <property type="match status" value="1"/>
</dbReference>
<feature type="domain" description="Aldehyde dehydrogenase" evidence="6">
    <location>
        <begin position="9"/>
        <end position="434"/>
    </location>
</feature>
<evidence type="ECO:0000313" key="7">
    <source>
        <dbReference type="EMBL" id="QHN36765.1"/>
    </source>
</evidence>
<accession>A0ABX6ILV0</accession>
<dbReference type="RefSeq" id="WP_213245037.1">
    <property type="nucleotide sequence ID" value="NZ_CP045806.1"/>
</dbReference>
<dbReference type="PANTHER" id="PTHR43570">
    <property type="entry name" value="ALDEHYDE DEHYDROGENASE"/>
    <property type="match status" value="1"/>
</dbReference>
<dbReference type="PROSITE" id="PS00687">
    <property type="entry name" value="ALDEHYDE_DEHYDR_GLU"/>
    <property type="match status" value="1"/>
</dbReference>
<reference evidence="7" key="1">
    <citation type="journal article" date="2021" name="Nat. Microbiol.">
        <title>Cocultivation of an ultrasmall environmental parasitic bacterium with lytic ability against bacteria associated with wastewater foams.</title>
        <authorList>
            <person name="Batinovic S."/>
            <person name="Rose J.J.A."/>
            <person name="Ratcliffe J."/>
            <person name="Seviour R.J."/>
            <person name="Petrovski S."/>
        </authorList>
    </citation>
    <scope>NUCLEOTIDE SEQUENCE</scope>
    <source>
        <strain evidence="7">CON9</strain>
    </source>
</reference>
<dbReference type="PIRSF" id="PIRSF036492">
    <property type="entry name" value="ALDH"/>
    <property type="match status" value="1"/>
</dbReference>
<organism evidence="7 8">
    <name type="scientific">Gordonia pseudamarae</name>
    <dbReference type="NCBI Taxonomy" id="2831662"/>
    <lineage>
        <taxon>Bacteria</taxon>
        <taxon>Bacillati</taxon>
        <taxon>Actinomycetota</taxon>
        <taxon>Actinomycetes</taxon>
        <taxon>Mycobacteriales</taxon>
        <taxon>Gordoniaceae</taxon>
        <taxon>Gordonia</taxon>
    </lineage>
</organism>
<dbReference type="Proteomes" id="UP001059836">
    <property type="component" value="Chromosome"/>
</dbReference>
<dbReference type="EMBL" id="CP045809">
    <property type="protein sequence ID" value="QHN36765.1"/>
    <property type="molecule type" value="Genomic_DNA"/>
</dbReference>
<evidence type="ECO:0000256" key="3">
    <source>
        <dbReference type="PIRNR" id="PIRNR036492"/>
    </source>
</evidence>
<name>A0ABX6ILV0_9ACTN</name>
<dbReference type="InterPro" id="IPR016163">
    <property type="entry name" value="Ald_DH_C"/>
</dbReference>
<dbReference type="CDD" id="cd07087">
    <property type="entry name" value="ALDH_F3-13-14_CALDH-like"/>
    <property type="match status" value="1"/>
</dbReference>
<sequence length="463" mass="49538">MTISAITSDTGSAGIADAFATARETFRSGRTRSLQWRKAQLEGLLAFIDECEGEIAAAIGEDIGRGPMATFMADVAPVRHEIRHTLGKLAGWMKPTSVSLNAATAPGKAWTMPEPKGVVLVIGAWNFPVLLTIHPLVSALAAGNTAIVKPSELSGATAELIARLLPRYLDPGAVRVITGDAAVSRELTALPVDHIFFTGSTAVGREIMRSAAANLTPVTLELGGKSPVIVADDADIDVAARRIAWAKSINAGQACIAPDYVIVTESARPRLVERLIEELPARASADSTRIVNRRHLDRLANALAGHGGHQIGGRVNVAKLTVSPALVTDPDLDSQLMREEIFGPILPLISVPTIDDAIDFVNDRPKPLALYVFTESRETERRVLENTSSGSVGINHMLYQLLVDELPFGGVGASGMGRYHGKHGFDTFSHHKAVLRKSTRPDPAVTYPPYGRAMQAILRRVMG</sequence>
<proteinExistence type="inferred from homology"/>
<dbReference type="InterPro" id="IPR029510">
    <property type="entry name" value="Ald_DH_CS_GLU"/>
</dbReference>
<dbReference type="Pfam" id="PF00171">
    <property type="entry name" value="Aldedh"/>
    <property type="match status" value="1"/>
</dbReference>
<comment type="similarity">
    <text evidence="1 3 5">Belongs to the aldehyde dehydrogenase family.</text>
</comment>